<dbReference type="InterPro" id="IPR046550">
    <property type="entry name" value="DUF6704"/>
</dbReference>
<keyword evidence="1" id="KW-0812">Transmembrane</keyword>
<name>A0A560WET6_9MICO</name>
<keyword evidence="1" id="KW-1133">Transmembrane helix</keyword>
<organism evidence="2 3">
    <name type="scientific">Marihabitans asiaticum</name>
    <dbReference type="NCBI Taxonomy" id="415218"/>
    <lineage>
        <taxon>Bacteria</taxon>
        <taxon>Bacillati</taxon>
        <taxon>Actinomycetota</taxon>
        <taxon>Actinomycetes</taxon>
        <taxon>Micrococcales</taxon>
        <taxon>Intrasporangiaceae</taxon>
        <taxon>Marihabitans</taxon>
    </lineage>
</organism>
<comment type="caution">
    <text evidence="2">The sequence shown here is derived from an EMBL/GenBank/DDBJ whole genome shotgun (WGS) entry which is preliminary data.</text>
</comment>
<accession>A0A560WET6</accession>
<reference evidence="2 3" key="1">
    <citation type="submission" date="2019-06" db="EMBL/GenBank/DDBJ databases">
        <title>Sequencing the genomes of 1000 actinobacteria strains.</title>
        <authorList>
            <person name="Klenk H.-P."/>
        </authorList>
    </citation>
    <scope>NUCLEOTIDE SEQUENCE [LARGE SCALE GENOMIC DNA]</scope>
    <source>
        <strain evidence="2 3">DSM 18935</strain>
    </source>
</reference>
<dbReference type="NCBIfam" id="NF041681">
    <property type="entry name" value="HGxxPAAW"/>
    <property type="match status" value="1"/>
</dbReference>
<evidence type="ECO:0000313" key="2">
    <source>
        <dbReference type="EMBL" id="TWD16005.1"/>
    </source>
</evidence>
<feature type="transmembrane region" description="Helical" evidence="1">
    <location>
        <begin position="25"/>
        <end position="45"/>
    </location>
</feature>
<dbReference type="Proteomes" id="UP000315628">
    <property type="component" value="Unassembled WGS sequence"/>
</dbReference>
<keyword evidence="3" id="KW-1185">Reference proteome</keyword>
<evidence type="ECO:0000313" key="3">
    <source>
        <dbReference type="Proteomes" id="UP000315628"/>
    </source>
</evidence>
<feature type="transmembrane region" description="Helical" evidence="1">
    <location>
        <begin position="52"/>
        <end position="70"/>
    </location>
</feature>
<gene>
    <name evidence="2" type="ORF">FB557_1546</name>
</gene>
<dbReference type="EMBL" id="VIUW01000002">
    <property type="protein sequence ID" value="TWD16005.1"/>
    <property type="molecule type" value="Genomic_DNA"/>
</dbReference>
<sequence>MSTKKLSGPPTGPHAVEDLGHGYSVAMWAAVGVAFVGFLVGTIAVMMLNWPLLYISFGILVLSLVVGRVLSMMGFGSYTNEAIDAPAGKDGQTLGVK</sequence>
<dbReference type="AlphaFoldDB" id="A0A560WET6"/>
<proteinExistence type="predicted"/>
<dbReference type="Pfam" id="PF20447">
    <property type="entry name" value="DUF6704"/>
    <property type="match status" value="1"/>
</dbReference>
<evidence type="ECO:0000256" key="1">
    <source>
        <dbReference type="SAM" id="Phobius"/>
    </source>
</evidence>
<dbReference type="RefSeq" id="WP_144856993.1">
    <property type="nucleotide sequence ID" value="NZ_BAAAYT010000001.1"/>
</dbReference>
<keyword evidence="1" id="KW-0472">Membrane</keyword>
<protein>
    <submittedName>
        <fullName evidence="2">Uncharacterized protein</fullName>
    </submittedName>
</protein>